<dbReference type="Proteomes" id="UP000236584">
    <property type="component" value="Chromosome"/>
</dbReference>
<gene>
    <name evidence="7" type="ORF">C2R22_15235</name>
</gene>
<feature type="transmembrane region" description="Helical" evidence="6">
    <location>
        <begin position="109"/>
        <end position="131"/>
    </location>
</feature>
<evidence type="ECO:0000256" key="1">
    <source>
        <dbReference type="ARBA" id="ARBA00004651"/>
    </source>
</evidence>
<dbReference type="EMBL" id="CP026309">
    <property type="protein sequence ID" value="AUV84011.1"/>
    <property type="molecule type" value="Genomic_DNA"/>
</dbReference>
<dbReference type="InterPro" id="IPR000537">
    <property type="entry name" value="UbiA_prenyltransferase"/>
</dbReference>
<feature type="transmembrane region" description="Helical" evidence="6">
    <location>
        <begin position="68"/>
        <end position="88"/>
    </location>
</feature>
<sequence length="304" mass="32895">MDTTTEDGRANHTVNGGGHENEPGEVRSGRLRYLLTLSRPRFWLYLAGPVIVGVAAAARTPGELFDPLAVAFFAYFLLPANLFLYGVNDVFDADVDAENPKKEGKEARWQGGSVVVSTVLVSGLLGLLLAAATPAVAWPYLAGFFFLAVEYSAPPLRFKTTPFLDSLSNGLYILPGAAAFAALTGTHPPLAALVGAWLWTMGMHTFSAIPDIKPDREAGIRTTATVLGEERTYAYCGAAWLAAAVTFALVDTRISLLLLAYPVVVFALYWSDVPTDRAYWWYPALNTLVGMALTLGLLWRLVYG</sequence>
<protein>
    <submittedName>
        <fullName evidence="7">Lycopene elongase</fullName>
    </submittedName>
</protein>
<dbReference type="RefSeq" id="WP_103427700.1">
    <property type="nucleotide sequence ID" value="NZ_CP026309.1"/>
</dbReference>
<keyword evidence="2 6" id="KW-0812">Transmembrane</keyword>
<dbReference type="Pfam" id="PF01040">
    <property type="entry name" value="UbiA"/>
    <property type="match status" value="1"/>
</dbReference>
<evidence type="ECO:0000256" key="6">
    <source>
        <dbReference type="SAM" id="Phobius"/>
    </source>
</evidence>
<reference evidence="7 8" key="1">
    <citation type="submission" date="2018-01" db="EMBL/GenBank/DDBJ databases">
        <title>Complete genome sequence of Salinigranum rubrum GX10T, an extremely halophilic archaeon isolated from a marine solar saltern.</title>
        <authorList>
            <person name="Han S."/>
        </authorList>
    </citation>
    <scope>NUCLEOTIDE SEQUENCE [LARGE SCALE GENOMIC DNA]</scope>
    <source>
        <strain evidence="7 8">GX10</strain>
    </source>
</reference>
<dbReference type="Gene3D" id="1.20.120.1780">
    <property type="entry name" value="UbiA prenyltransferase"/>
    <property type="match status" value="1"/>
</dbReference>
<feature type="region of interest" description="Disordered" evidence="5">
    <location>
        <begin position="1"/>
        <end position="24"/>
    </location>
</feature>
<dbReference type="PANTHER" id="PTHR42723:SF1">
    <property type="entry name" value="CHLOROPHYLL SYNTHASE, CHLOROPLASTIC"/>
    <property type="match status" value="1"/>
</dbReference>
<feature type="compositionally biased region" description="Basic and acidic residues" evidence="5">
    <location>
        <begin position="1"/>
        <end position="10"/>
    </location>
</feature>
<accession>A0A2I8VQ10</accession>
<dbReference type="KEGG" id="srub:C2R22_15235"/>
<dbReference type="InterPro" id="IPR044878">
    <property type="entry name" value="UbiA_sf"/>
</dbReference>
<dbReference type="AlphaFoldDB" id="A0A2I8VQ10"/>
<dbReference type="GeneID" id="35593473"/>
<dbReference type="PANTHER" id="PTHR42723">
    <property type="entry name" value="CHLOROPHYLL SYNTHASE"/>
    <property type="match status" value="1"/>
</dbReference>
<comment type="subcellular location">
    <subcellularLocation>
        <location evidence="1">Cell membrane</location>
        <topology evidence="1">Multi-pass membrane protein</topology>
    </subcellularLocation>
</comment>
<evidence type="ECO:0000313" key="7">
    <source>
        <dbReference type="EMBL" id="AUV84011.1"/>
    </source>
</evidence>
<evidence type="ECO:0000256" key="5">
    <source>
        <dbReference type="SAM" id="MobiDB-lite"/>
    </source>
</evidence>
<feature type="transmembrane region" description="Helical" evidence="6">
    <location>
        <begin position="256"/>
        <end position="273"/>
    </location>
</feature>
<feature type="transmembrane region" description="Helical" evidence="6">
    <location>
        <begin position="279"/>
        <end position="302"/>
    </location>
</feature>
<dbReference type="GO" id="GO:0005886">
    <property type="term" value="C:plasma membrane"/>
    <property type="evidence" value="ECO:0007669"/>
    <property type="project" value="UniProtKB-SubCell"/>
</dbReference>
<dbReference type="NCBIfam" id="NF009516">
    <property type="entry name" value="PRK12875.1"/>
    <property type="match status" value="1"/>
</dbReference>
<dbReference type="GO" id="GO:0016765">
    <property type="term" value="F:transferase activity, transferring alkyl or aryl (other than methyl) groups"/>
    <property type="evidence" value="ECO:0007669"/>
    <property type="project" value="InterPro"/>
</dbReference>
<keyword evidence="8" id="KW-1185">Reference proteome</keyword>
<dbReference type="CDD" id="cd13966">
    <property type="entry name" value="PT_UbiA_4"/>
    <property type="match status" value="1"/>
</dbReference>
<proteinExistence type="predicted"/>
<evidence type="ECO:0000313" key="8">
    <source>
        <dbReference type="Proteomes" id="UP000236584"/>
    </source>
</evidence>
<keyword evidence="4 6" id="KW-0472">Membrane</keyword>
<evidence type="ECO:0000256" key="4">
    <source>
        <dbReference type="ARBA" id="ARBA00023136"/>
    </source>
</evidence>
<feature type="transmembrane region" description="Helical" evidence="6">
    <location>
        <begin position="42"/>
        <end position="62"/>
    </location>
</feature>
<feature type="transmembrane region" description="Helical" evidence="6">
    <location>
        <begin position="170"/>
        <end position="199"/>
    </location>
</feature>
<dbReference type="Gene3D" id="1.10.357.140">
    <property type="entry name" value="UbiA prenyltransferase"/>
    <property type="match status" value="1"/>
</dbReference>
<evidence type="ECO:0000256" key="2">
    <source>
        <dbReference type="ARBA" id="ARBA00022692"/>
    </source>
</evidence>
<name>A0A2I8VQ10_9EURY</name>
<evidence type="ECO:0000256" key="3">
    <source>
        <dbReference type="ARBA" id="ARBA00022989"/>
    </source>
</evidence>
<dbReference type="OrthoDB" id="305381at2157"/>
<dbReference type="InterPro" id="IPR050475">
    <property type="entry name" value="Prenyltransferase_related"/>
</dbReference>
<keyword evidence="3 6" id="KW-1133">Transmembrane helix</keyword>
<organism evidence="7 8">
    <name type="scientific">Salinigranum rubrum</name>
    <dbReference type="NCBI Taxonomy" id="755307"/>
    <lineage>
        <taxon>Archaea</taxon>
        <taxon>Methanobacteriati</taxon>
        <taxon>Methanobacteriota</taxon>
        <taxon>Stenosarchaea group</taxon>
        <taxon>Halobacteria</taxon>
        <taxon>Halobacteriales</taxon>
        <taxon>Haloferacaceae</taxon>
        <taxon>Salinigranum</taxon>
    </lineage>
</organism>